<gene>
    <name evidence="1" type="ORF">D9757_014319</name>
</gene>
<sequence>MTPTIPMPVSSGPIQQSFPIPLPLLPRLRAIVRHMRFFLVQQTNPSRVYAPTAMIEIFYPEGFTHDFGRRGFGYEALRSERDEMVIDEEPEVLRDGILTFFAAGRECFVVDKGVDRVGRFGESVFRWHG</sequence>
<name>A0A8H5CT00_9AGAR</name>
<accession>A0A8H5CT00</accession>
<dbReference type="AlphaFoldDB" id="A0A8H5CT00"/>
<reference evidence="1 2" key="1">
    <citation type="journal article" date="2020" name="ISME J.">
        <title>Uncovering the hidden diversity of litter-decomposition mechanisms in mushroom-forming fungi.</title>
        <authorList>
            <person name="Floudas D."/>
            <person name="Bentzer J."/>
            <person name="Ahren D."/>
            <person name="Johansson T."/>
            <person name="Persson P."/>
            <person name="Tunlid A."/>
        </authorList>
    </citation>
    <scope>NUCLEOTIDE SEQUENCE [LARGE SCALE GENOMIC DNA]</scope>
    <source>
        <strain evidence="1 2">CBS 406.79</strain>
    </source>
</reference>
<keyword evidence="2" id="KW-1185">Reference proteome</keyword>
<comment type="caution">
    <text evidence="1">The sequence shown here is derived from an EMBL/GenBank/DDBJ whole genome shotgun (WGS) entry which is preliminary data.</text>
</comment>
<evidence type="ECO:0000313" key="1">
    <source>
        <dbReference type="EMBL" id="KAF5347496.1"/>
    </source>
</evidence>
<organism evidence="1 2">
    <name type="scientific">Collybiopsis confluens</name>
    <dbReference type="NCBI Taxonomy" id="2823264"/>
    <lineage>
        <taxon>Eukaryota</taxon>
        <taxon>Fungi</taxon>
        <taxon>Dikarya</taxon>
        <taxon>Basidiomycota</taxon>
        <taxon>Agaricomycotina</taxon>
        <taxon>Agaricomycetes</taxon>
        <taxon>Agaricomycetidae</taxon>
        <taxon>Agaricales</taxon>
        <taxon>Marasmiineae</taxon>
        <taxon>Omphalotaceae</taxon>
        <taxon>Collybiopsis</taxon>
    </lineage>
</organism>
<proteinExistence type="predicted"/>
<protein>
    <submittedName>
        <fullName evidence="1">Uncharacterized protein</fullName>
    </submittedName>
</protein>
<evidence type="ECO:0000313" key="2">
    <source>
        <dbReference type="Proteomes" id="UP000518752"/>
    </source>
</evidence>
<dbReference type="Proteomes" id="UP000518752">
    <property type="component" value="Unassembled WGS sequence"/>
</dbReference>
<dbReference type="EMBL" id="JAACJN010000335">
    <property type="protein sequence ID" value="KAF5347496.1"/>
    <property type="molecule type" value="Genomic_DNA"/>
</dbReference>